<dbReference type="PROSITE" id="PS51257">
    <property type="entry name" value="PROKAR_LIPOPROTEIN"/>
    <property type="match status" value="1"/>
</dbReference>
<dbReference type="EMBL" id="WOWK01000025">
    <property type="protein sequence ID" value="KAF0327171.1"/>
    <property type="molecule type" value="Genomic_DNA"/>
</dbReference>
<feature type="chain" id="PRO_5034730794" evidence="1">
    <location>
        <begin position="21"/>
        <end position="68"/>
    </location>
</feature>
<protein>
    <submittedName>
        <fullName evidence="2">Uncharacterized protein</fullName>
    </submittedName>
</protein>
<comment type="caution">
    <text evidence="2">The sequence shown here is derived from an EMBL/GenBank/DDBJ whole genome shotgun (WGS) entry which is preliminary data.</text>
</comment>
<organism evidence="2 3">
    <name type="scientific">Colletotrichum asianum</name>
    <dbReference type="NCBI Taxonomy" id="702518"/>
    <lineage>
        <taxon>Eukaryota</taxon>
        <taxon>Fungi</taxon>
        <taxon>Dikarya</taxon>
        <taxon>Ascomycota</taxon>
        <taxon>Pezizomycotina</taxon>
        <taxon>Sordariomycetes</taxon>
        <taxon>Hypocreomycetidae</taxon>
        <taxon>Glomerellales</taxon>
        <taxon>Glomerellaceae</taxon>
        <taxon>Colletotrichum</taxon>
        <taxon>Colletotrichum gloeosporioides species complex</taxon>
    </lineage>
</organism>
<gene>
    <name evidence="2" type="ORF">GQ607_005654</name>
</gene>
<name>A0A8H3WJZ4_9PEZI</name>
<dbReference type="OrthoDB" id="4986272at2759"/>
<feature type="signal peptide" evidence="1">
    <location>
        <begin position="1"/>
        <end position="20"/>
    </location>
</feature>
<keyword evidence="3" id="KW-1185">Reference proteome</keyword>
<accession>A0A8H3WJZ4</accession>
<reference evidence="2 3" key="1">
    <citation type="submission" date="2019-12" db="EMBL/GenBank/DDBJ databases">
        <title>A genome sequence resource for the geographically widespread anthracnose pathogen Colletotrichum asianum.</title>
        <authorList>
            <person name="Meng Y."/>
        </authorList>
    </citation>
    <scope>NUCLEOTIDE SEQUENCE [LARGE SCALE GENOMIC DNA]</scope>
    <source>
        <strain evidence="2 3">ICMP 18580</strain>
    </source>
</reference>
<keyword evidence="1" id="KW-0732">Signal</keyword>
<dbReference type="Proteomes" id="UP000434172">
    <property type="component" value="Unassembled WGS sequence"/>
</dbReference>
<evidence type="ECO:0000313" key="3">
    <source>
        <dbReference type="Proteomes" id="UP000434172"/>
    </source>
</evidence>
<proteinExistence type="predicted"/>
<sequence length="68" mass="7064">MLFSKTILLIAAAIVPSVMAGCKAGAPFQGTCLSCTSDCHDNYGGPDRQSALQRSGCMTACLIMCDDC</sequence>
<evidence type="ECO:0000313" key="2">
    <source>
        <dbReference type="EMBL" id="KAF0327171.1"/>
    </source>
</evidence>
<evidence type="ECO:0000256" key="1">
    <source>
        <dbReference type="SAM" id="SignalP"/>
    </source>
</evidence>
<dbReference type="AlphaFoldDB" id="A0A8H3WJZ4"/>